<evidence type="ECO:0000313" key="1">
    <source>
        <dbReference type="EMBL" id="GLA56045.1"/>
    </source>
</evidence>
<protein>
    <submittedName>
        <fullName evidence="1">Uncharacterized protein</fullName>
    </submittedName>
</protein>
<proteinExistence type="predicted"/>
<name>A0A9W6ACX7_ASPNG</name>
<accession>A0A9W6ACX7</accession>
<evidence type="ECO:0000313" key="2">
    <source>
        <dbReference type="Proteomes" id="UP001144191"/>
    </source>
</evidence>
<dbReference type="EMBL" id="BRPB01000215">
    <property type="protein sequence ID" value="GLA56045.1"/>
    <property type="molecule type" value="Genomic_DNA"/>
</dbReference>
<sequence>MSVADKGAHSIVPRELRDVLDGVISIAAFARAPPPDSPVRAQGSTRVYVHDGISAGSPFGGIRGFESFKARKHPLRHPDVSWYQVQGEKSGAGLAVWALDHQGGNARFRRQMGPKYVRAYHGAVV</sequence>
<organism evidence="1 2">
    <name type="scientific">Aspergillus niger</name>
    <dbReference type="NCBI Taxonomy" id="5061"/>
    <lineage>
        <taxon>Eukaryota</taxon>
        <taxon>Fungi</taxon>
        <taxon>Dikarya</taxon>
        <taxon>Ascomycota</taxon>
        <taxon>Pezizomycotina</taxon>
        <taxon>Eurotiomycetes</taxon>
        <taxon>Eurotiomycetidae</taxon>
        <taxon>Eurotiales</taxon>
        <taxon>Aspergillaceae</taxon>
        <taxon>Aspergillus</taxon>
        <taxon>Aspergillus subgen. Circumdati</taxon>
    </lineage>
</organism>
<dbReference type="Proteomes" id="UP001144191">
    <property type="component" value="Unassembled WGS sequence"/>
</dbReference>
<comment type="caution">
    <text evidence="1">The sequence shown here is derived from an EMBL/GenBank/DDBJ whole genome shotgun (WGS) entry which is preliminary data.</text>
</comment>
<reference evidence="1" key="1">
    <citation type="submission" date="2022-07" db="EMBL/GenBank/DDBJ databases">
        <title>Taxonomy of Aspergillus series Nigri: significant species reduction supported by multi-species coalescent approaches.</title>
        <authorList>
            <person name="Bian C."/>
            <person name="Kusuya Y."/>
            <person name="Sklenar F."/>
            <person name="D'hooge E."/>
            <person name="Yaguchi T."/>
            <person name="Takahashi H."/>
            <person name="Hubka V."/>
        </authorList>
    </citation>
    <scope>NUCLEOTIDE SEQUENCE</scope>
    <source>
        <strain evidence="1">IFM 63604</strain>
    </source>
</reference>
<gene>
    <name evidence="1" type="ORF">AnigIFM63604_004103</name>
</gene>
<dbReference type="AlphaFoldDB" id="A0A9W6ACX7"/>